<feature type="non-terminal residue" evidence="2">
    <location>
        <position position="157"/>
    </location>
</feature>
<evidence type="ECO:0000313" key="2">
    <source>
        <dbReference type="EMBL" id="MDZ5610842.1"/>
    </source>
</evidence>
<keyword evidence="3" id="KW-1185">Reference proteome</keyword>
<reference evidence="3" key="1">
    <citation type="submission" date="2023-11" db="EMBL/GenBank/DDBJ databases">
        <title>Genome Sequence of Bacillus pseudomycoides stain BUPM19.</title>
        <authorList>
            <person name="Farhat A."/>
        </authorList>
    </citation>
    <scope>NUCLEOTIDE SEQUENCE [LARGE SCALE GENOMIC DNA]</scope>
    <source>
        <strain evidence="3">BUPM19</strain>
    </source>
</reference>
<evidence type="ECO:0000313" key="3">
    <source>
        <dbReference type="Proteomes" id="UP001291930"/>
    </source>
</evidence>
<accession>A0ABU5K6J7</accession>
<sequence>MKEIENGVFGITQLISEVKKGDHIIKDSTVLEIANALSIDELNDYQEATLRTWNNKTDFGGRVSNAALGLTGEAGEVADIIKKAIYHGHGFQPAHCPGEEDGNTYKLALELGDIMYYVAIMAHEIGYTLQDIAEMNIAKLAKRYPDGFSREASQNRI</sequence>
<dbReference type="Proteomes" id="UP001291930">
    <property type="component" value="Unassembled WGS sequence"/>
</dbReference>
<protein>
    <submittedName>
        <fullName evidence="2">Nucleoside triphosphate pyrophosphohydrolase family protein</fullName>
    </submittedName>
</protein>
<feature type="domain" description="NTP pyrophosphohydrolase MazG-like" evidence="1">
    <location>
        <begin position="68"/>
        <end position="148"/>
    </location>
</feature>
<proteinExistence type="predicted"/>
<name>A0ABU5K6J7_9BACI</name>
<dbReference type="InterPro" id="IPR011379">
    <property type="entry name" value="MazG-related_GP37"/>
</dbReference>
<dbReference type="InterPro" id="IPR004518">
    <property type="entry name" value="MazG-like_dom"/>
</dbReference>
<dbReference type="CDD" id="cd11541">
    <property type="entry name" value="NTP-PPase_u4"/>
    <property type="match status" value="1"/>
</dbReference>
<dbReference type="EMBL" id="JAXOVW010000283">
    <property type="protein sequence ID" value="MDZ5610842.1"/>
    <property type="molecule type" value="Genomic_DNA"/>
</dbReference>
<dbReference type="Pfam" id="PF03819">
    <property type="entry name" value="MazG"/>
    <property type="match status" value="1"/>
</dbReference>
<dbReference type="SUPFAM" id="SSF101386">
    <property type="entry name" value="all-alpha NTP pyrophosphatases"/>
    <property type="match status" value="1"/>
</dbReference>
<dbReference type="RefSeq" id="WP_374219981.1">
    <property type="nucleotide sequence ID" value="NZ_JAXOVW010000283.1"/>
</dbReference>
<comment type="caution">
    <text evidence="2">The sequence shown here is derived from an EMBL/GenBank/DDBJ whole genome shotgun (WGS) entry which is preliminary data.</text>
</comment>
<dbReference type="Gene3D" id="1.10.287.1080">
    <property type="entry name" value="MazG-like"/>
    <property type="match status" value="1"/>
</dbReference>
<evidence type="ECO:0000259" key="1">
    <source>
        <dbReference type="Pfam" id="PF03819"/>
    </source>
</evidence>
<organism evidence="2 3">
    <name type="scientific">Bacillus bingmayongensis</name>
    <dbReference type="NCBI Taxonomy" id="1150157"/>
    <lineage>
        <taxon>Bacteria</taxon>
        <taxon>Bacillati</taxon>
        <taxon>Bacillota</taxon>
        <taxon>Bacilli</taxon>
        <taxon>Bacillales</taxon>
        <taxon>Bacillaceae</taxon>
        <taxon>Bacillus</taxon>
    </lineage>
</organism>
<gene>
    <name evidence="2" type="ORF">U2I54_28680</name>
</gene>